<dbReference type="AlphaFoldDB" id="A0AAD4HFG4"/>
<dbReference type="RefSeq" id="XP_041220143.1">
    <property type="nucleotide sequence ID" value="XM_041365417.1"/>
</dbReference>
<evidence type="ECO:0000313" key="1">
    <source>
        <dbReference type="EMBL" id="KAG1894567.1"/>
    </source>
</evidence>
<keyword evidence="2" id="KW-1185">Reference proteome</keyword>
<evidence type="ECO:0000313" key="2">
    <source>
        <dbReference type="Proteomes" id="UP001195769"/>
    </source>
</evidence>
<dbReference type="GeneID" id="64659715"/>
<dbReference type="EMBL" id="JABBWK010000078">
    <property type="protein sequence ID" value="KAG1894567.1"/>
    <property type="molecule type" value="Genomic_DNA"/>
</dbReference>
<proteinExistence type="predicted"/>
<comment type="caution">
    <text evidence="1">The sequence shown here is derived from an EMBL/GenBank/DDBJ whole genome shotgun (WGS) entry which is preliminary data.</text>
</comment>
<dbReference type="Proteomes" id="UP001195769">
    <property type="component" value="Unassembled WGS sequence"/>
</dbReference>
<reference evidence="1" key="1">
    <citation type="journal article" date="2020" name="New Phytol.">
        <title>Comparative genomics reveals dynamic genome evolution in host specialist ectomycorrhizal fungi.</title>
        <authorList>
            <person name="Lofgren L.A."/>
            <person name="Nguyen N.H."/>
            <person name="Vilgalys R."/>
            <person name="Ruytinx J."/>
            <person name="Liao H.L."/>
            <person name="Branco S."/>
            <person name="Kuo A."/>
            <person name="LaButti K."/>
            <person name="Lipzen A."/>
            <person name="Andreopoulos W."/>
            <person name="Pangilinan J."/>
            <person name="Riley R."/>
            <person name="Hundley H."/>
            <person name="Na H."/>
            <person name="Barry K."/>
            <person name="Grigoriev I.V."/>
            <person name="Stajich J.E."/>
            <person name="Kennedy P.G."/>
        </authorList>
    </citation>
    <scope>NUCLEOTIDE SEQUENCE</scope>
    <source>
        <strain evidence="1">FC203</strain>
    </source>
</reference>
<accession>A0AAD4HFG4</accession>
<organism evidence="1 2">
    <name type="scientific">Suillus fuscotomentosus</name>
    <dbReference type="NCBI Taxonomy" id="1912939"/>
    <lineage>
        <taxon>Eukaryota</taxon>
        <taxon>Fungi</taxon>
        <taxon>Dikarya</taxon>
        <taxon>Basidiomycota</taxon>
        <taxon>Agaricomycotina</taxon>
        <taxon>Agaricomycetes</taxon>
        <taxon>Agaricomycetidae</taxon>
        <taxon>Boletales</taxon>
        <taxon>Suillineae</taxon>
        <taxon>Suillaceae</taxon>
        <taxon>Suillus</taxon>
    </lineage>
</organism>
<name>A0AAD4HFG4_9AGAM</name>
<gene>
    <name evidence="1" type="ORF">F5891DRAFT_1166135</name>
</gene>
<sequence length="191" mass="22101">MQLDQTTRYQNEGLTEQQATRSLTALWNFNNNAEKVHLEEAPQRLQDLKDEEEATRLEDRKKNKNKRLKAGDYCELHYFTNKGLNEAKVTTLIAEPDALVMLPAADGVHSWVPAAAVKDPKAAPVTKDENLTWEEFNEAAPRIISFMKVHDWPDDRVSMHIQFWTALQAHRWRHAPDVLKQKALLLYQSQQ</sequence>
<protein>
    <submittedName>
        <fullName evidence="1">Uncharacterized protein</fullName>
    </submittedName>
</protein>